<accession>A0A7S0MRX3</accession>
<feature type="region of interest" description="Disordered" evidence="1">
    <location>
        <begin position="34"/>
        <end position="66"/>
    </location>
</feature>
<dbReference type="AlphaFoldDB" id="A0A7S0MRX3"/>
<dbReference type="EMBL" id="HBFA01002205">
    <property type="protein sequence ID" value="CAD8649506.1"/>
    <property type="molecule type" value="Transcribed_RNA"/>
</dbReference>
<proteinExistence type="predicted"/>
<evidence type="ECO:0000256" key="1">
    <source>
        <dbReference type="SAM" id="MobiDB-lite"/>
    </source>
</evidence>
<organism evidence="2">
    <name type="scientific">Pyramimonas obovata</name>
    <dbReference type="NCBI Taxonomy" id="1411642"/>
    <lineage>
        <taxon>Eukaryota</taxon>
        <taxon>Viridiplantae</taxon>
        <taxon>Chlorophyta</taxon>
        <taxon>Pyramimonadophyceae</taxon>
        <taxon>Pyramimonadales</taxon>
        <taxon>Pyramimonadaceae</taxon>
        <taxon>Pyramimonas</taxon>
        <taxon>Pyramimonas incertae sedis</taxon>
    </lineage>
</organism>
<name>A0A7S0MRX3_9CHLO</name>
<protein>
    <submittedName>
        <fullName evidence="2">Uncharacterized protein</fullName>
    </submittedName>
</protein>
<dbReference type="InterPro" id="IPR021503">
    <property type="entry name" value="DUF3110"/>
</dbReference>
<dbReference type="Pfam" id="PF11360">
    <property type="entry name" value="DUF3110"/>
    <property type="match status" value="1"/>
</dbReference>
<gene>
    <name evidence="2" type="ORF">POBO1169_LOCUS1086</name>
</gene>
<sequence>MTTLRISVDTTSATVVTHHHRGCTRGCLSSPPPVASSAAGFSSQTPRGWTPRGAQRPGSTVSPRSLGRIHTSTWKHTPRSERCRRTALTVQASRKDPHIPGDRPGPWSEVDTPGDLTRQHSEFSFRFSQEHLAAESKATETGWYGVNTNWWGEMSTYDTADEVYILLFGVGTGQEGVYSLQRLTADGLPMDTVLAFAAQRDAERYAALLEDEMGQHAYVETIYTAELEDFCLEAGFEVRVVDNSAVVLGFFRPPQQTVDVTDWERAVRLRAGMFTVCDEPLDQSGVCSPAEAPAQISGALAGPYVEDVAAGEVHASAGEPSAEDLERARHLFQKLYDEL</sequence>
<reference evidence="2" key="1">
    <citation type="submission" date="2021-01" db="EMBL/GenBank/DDBJ databases">
        <authorList>
            <person name="Corre E."/>
            <person name="Pelletier E."/>
            <person name="Niang G."/>
            <person name="Scheremetjew M."/>
            <person name="Finn R."/>
            <person name="Kale V."/>
            <person name="Holt S."/>
            <person name="Cochrane G."/>
            <person name="Meng A."/>
            <person name="Brown T."/>
            <person name="Cohen L."/>
        </authorList>
    </citation>
    <scope>NUCLEOTIDE SEQUENCE</scope>
    <source>
        <strain evidence="2">CCMP722</strain>
    </source>
</reference>
<evidence type="ECO:0000313" key="2">
    <source>
        <dbReference type="EMBL" id="CAD8649506.1"/>
    </source>
</evidence>